<dbReference type="CDD" id="cd14744">
    <property type="entry name" value="PAAR_CT_2"/>
    <property type="match status" value="1"/>
</dbReference>
<sequence length="463" mass="49304">MRRANLKGKGQALDGDLTTSGATCIASLTAFKMDGFCVVRVGDSTTPCPLCSQVGTVVEGMPGFNIMGKLSAMDGARVACGCPDGSRVVAPLENVSAMGAAAAARAANTYVNTPTQSSTHSPLPARFTQGLTSSPPQVMDPGFYIVQLSMSFEQVLAHLSEQPASLPRSILQRLNPTYAQGFKAGEMFVLGDPRNGHACTRQELQAMSAAEIARQALADLTNEEADFMMRHQAEIGGLLSDVSLSIGVAQAMMAKSLDDLNNTLRQVEILHQQQFSKYGHLRSPEFFATRKELFKRMDTQLRMSFLNKRMELGSHDTLRRDLGISSKSLVHHWNKAGGPGQIPGYATHLEKLGRMAKYLKTGGRIGVVVGAGSGYFKIREACQAGETEACRKIRFTEAGSFAGGYAAAQVAPRIGAALCVGTGPVVLACSLVVTGIASSAGSMLGMEIGEQSGEVLFEHLDYE</sequence>
<accession>A0A2S3W8C6</accession>
<organism evidence="1 2">
    <name type="scientific">Pseudomonas putida</name>
    <name type="common">Arthrobacter siderocapsulatus</name>
    <dbReference type="NCBI Taxonomy" id="303"/>
    <lineage>
        <taxon>Bacteria</taxon>
        <taxon>Pseudomonadati</taxon>
        <taxon>Pseudomonadota</taxon>
        <taxon>Gammaproteobacteria</taxon>
        <taxon>Pseudomonadales</taxon>
        <taxon>Pseudomonadaceae</taxon>
        <taxon>Pseudomonas</taxon>
    </lineage>
</organism>
<dbReference type="EMBL" id="MIND01000018">
    <property type="protein sequence ID" value="POF87143.1"/>
    <property type="molecule type" value="Genomic_DNA"/>
</dbReference>
<gene>
    <name evidence="1" type="ORF">BGP80_03915</name>
</gene>
<dbReference type="Pfam" id="PF05488">
    <property type="entry name" value="PAAR_motif"/>
    <property type="match status" value="1"/>
</dbReference>
<evidence type="ECO:0000313" key="2">
    <source>
        <dbReference type="Proteomes" id="UP000237194"/>
    </source>
</evidence>
<comment type="caution">
    <text evidence="1">The sequence shown here is derived from an EMBL/GenBank/DDBJ whole genome shotgun (WGS) entry which is preliminary data.</text>
</comment>
<reference evidence="1 2" key="1">
    <citation type="submission" date="2016-08" db="EMBL/GenBank/DDBJ databases">
        <authorList>
            <person name="Seilhamer J.J."/>
        </authorList>
    </citation>
    <scope>NUCLEOTIDE SEQUENCE [LARGE SCALE GENOMIC DNA]</scope>
    <source>
        <strain evidence="1 2">KT-27</strain>
    </source>
</reference>
<name>A0A2S3W8C6_PSEPU</name>
<reference evidence="1 2" key="2">
    <citation type="submission" date="2018-03" db="EMBL/GenBank/DDBJ databases">
        <title>Draft genome of Pseudomonas putida strain KT-27.</title>
        <authorList>
            <person name="Yoshizawa S."/>
            <person name="Khan N.H."/>
            <person name="Nishimura M."/>
            <person name="Chiura H.X."/>
            <person name="Ogura Y."/>
            <person name="Hayashi T."/>
            <person name="Kogure K."/>
        </authorList>
    </citation>
    <scope>NUCLEOTIDE SEQUENCE [LARGE SCALE GENOMIC DNA]</scope>
    <source>
        <strain evidence="1 2">KT-27</strain>
    </source>
</reference>
<dbReference type="RefSeq" id="WP_103435583.1">
    <property type="nucleotide sequence ID" value="NZ_MIND01000018.1"/>
</dbReference>
<dbReference type="Proteomes" id="UP000237194">
    <property type="component" value="Unassembled WGS sequence"/>
</dbReference>
<evidence type="ECO:0000313" key="1">
    <source>
        <dbReference type="EMBL" id="POF87143.1"/>
    </source>
</evidence>
<dbReference type="InterPro" id="IPR008727">
    <property type="entry name" value="PAAR_motif"/>
</dbReference>
<proteinExistence type="predicted"/>
<protein>
    <recommendedName>
        <fullName evidence="3">PAAR domain-containing protein</fullName>
    </recommendedName>
</protein>
<evidence type="ECO:0008006" key="3">
    <source>
        <dbReference type="Google" id="ProtNLM"/>
    </source>
</evidence>
<dbReference type="AlphaFoldDB" id="A0A2S3W8C6"/>